<evidence type="ECO:0000256" key="1">
    <source>
        <dbReference type="ARBA" id="ARBA00004141"/>
    </source>
</evidence>
<dbReference type="InterPro" id="IPR000203">
    <property type="entry name" value="GPS"/>
</dbReference>
<feature type="region of interest" description="Disordered" evidence="9">
    <location>
        <begin position="791"/>
        <end position="813"/>
    </location>
</feature>
<feature type="domain" description="GAIN-B" evidence="12">
    <location>
        <begin position="339"/>
        <end position="524"/>
    </location>
</feature>
<feature type="transmembrane region" description="Helical" evidence="10">
    <location>
        <begin position="535"/>
        <end position="561"/>
    </location>
</feature>
<proteinExistence type="inferred from homology"/>
<dbReference type="KEGG" id="spu:100889059"/>
<dbReference type="SUPFAM" id="SSF81321">
    <property type="entry name" value="Family A G protein-coupled receptor-like"/>
    <property type="match status" value="1"/>
</dbReference>
<evidence type="ECO:0000256" key="8">
    <source>
        <dbReference type="ARBA" id="ARBA00023180"/>
    </source>
</evidence>
<evidence type="ECO:0000256" key="5">
    <source>
        <dbReference type="ARBA" id="ARBA00022989"/>
    </source>
</evidence>
<dbReference type="InterPro" id="IPR000832">
    <property type="entry name" value="GPCR_2_secretin-like"/>
</dbReference>
<evidence type="ECO:0000256" key="2">
    <source>
        <dbReference type="ARBA" id="ARBA00007343"/>
    </source>
</evidence>
<evidence type="ECO:0000259" key="12">
    <source>
        <dbReference type="PROSITE" id="PS50221"/>
    </source>
</evidence>
<feature type="domain" description="C-type lectin" evidence="11">
    <location>
        <begin position="1"/>
        <end position="56"/>
    </location>
</feature>
<feature type="transmembrane region" description="Helical" evidence="10">
    <location>
        <begin position="749"/>
        <end position="772"/>
    </location>
</feature>
<dbReference type="PROSITE" id="PS50041">
    <property type="entry name" value="C_TYPE_LECTIN_2"/>
    <property type="match status" value="1"/>
</dbReference>
<dbReference type="RefSeq" id="XP_030844942.1">
    <property type="nucleotide sequence ID" value="XM_030989082.1"/>
</dbReference>
<dbReference type="InterPro" id="IPR001304">
    <property type="entry name" value="C-type_lectin-like"/>
</dbReference>
<evidence type="ECO:0000256" key="10">
    <source>
        <dbReference type="SAM" id="Phobius"/>
    </source>
</evidence>
<dbReference type="GO" id="GO:0007166">
    <property type="term" value="P:cell surface receptor signaling pathway"/>
    <property type="evidence" value="ECO:0007669"/>
    <property type="project" value="InterPro"/>
</dbReference>
<dbReference type="SMART" id="SM00303">
    <property type="entry name" value="GPS"/>
    <property type="match status" value="1"/>
</dbReference>
<dbReference type="PRINTS" id="PR00249">
    <property type="entry name" value="GPCRSECRETIN"/>
</dbReference>
<evidence type="ECO:0000256" key="4">
    <source>
        <dbReference type="ARBA" id="ARBA00022729"/>
    </source>
</evidence>
<dbReference type="Pfam" id="PF01825">
    <property type="entry name" value="GPS"/>
    <property type="match status" value="1"/>
</dbReference>
<dbReference type="FunFam" id="1.20.1070.10:FF:000058">
    <property type="entry name" value="Adhesion G protein-coupled receptor F5"/>
    <property type="match status" value="1"/>
</dbReference>
<feature type="transmembrane region" description="Helical" evidence="10">
    <location>
        <begin position="678"/>
        <end position="704"/>
    </location>
</feature>
<dbReference type="InterPro" id="IPR057244">
    <property type="entry name" value="GAIN_B"/>
</dbReference>
<dbReference type="Gene3D" id="2.60.220.50">
    <property type="match status" value="1"/>
</dbReference>
<accession>A0A7M7P1J8</accession>
<keyword evidence="4" id="KW-0732">Signal</keyword>
<evidence type="ECO:0000313" key="15">
    <source>
        <dbReference type="Proteomes" id="UP000007110"/>
    </source>
</evidence>
<organism evidence="14 15">
    <name type="scientific">Strongylocentrotus purpuratus</name>
    <name type="common">Purple sea urchin</name>
    <dbReference type="NCBI Taxonomy" id="7668"/>
    <lineage>
        <taxon>Eukaryota</taxon>
        <taxon>Metazoa</taxon>
        <taxon>Echinodermata</taxon>
        <taxon>Eleutherozoa</taxon>
        <taxon>Echinozoa</taxon>
        <taxon>Echinoidea</taxon>
        <taxon>Euechinoidea</taxon>
        <taxon>Echinacea</taxon>
        <taxon>Camarodonta</taxon>
        <taxon>Echinidea</taxon>
        <taxon>Strongylocentrotidae</taxon>
        <taxon>Strongylocentrotus</taxon>
    </lineage>
</organism>
<evidence type="ECO:0000259" key="13">
    <source>
        <dbReference type="PROSITE" id="PS50261"/>
    </source>
</evidence>
<evidence type="ECO:0000313" key="14">
    <source>
        <dbReference type="EnsemblMetazoa" id="XP_030844942"/>
    </source>
</evidence>
<dbReference type="PROSITE" id="PS50221">
    <property type="entry name" value="GAIN_B"/>
    <property type="match status" value="1"/>
</dbReference>
<dbReference type="SUPFAM" id="SSF56436">
    <property type="entry name" value="C-type lectin-like"/>
    <property type="match status" value="1"/>
</dbReference>
<keyword evidence="5 10" id="KW-1133">Transmembrane helix</keyword>
<keyword evidence="7" id="KW-1015">Disulfide bond</keyword>
<dbReference type="Pfam" id="PF00002">
    <property type="entry name" value="7tm_2"/>
    <property type="match status" value="1"/>
</dbReference>
<sequence>MWIGSKKMPSTFTWIYSLTETTGVIGAGNGKDCAYYRNAGQWKAAKCTNSYGAICSRPGNTTTAEPITNVTGNSGKSRVLEYLVSQRRILGRKKRAPYSGRTTLVPTFPARPPSQVSLSTTSTTQNVQLRNMDERRPRRKRDCDDKDYDRGDMNDDDDPKPMFDNISFDGTSSPTTESPLSLVATKELPTTIERDGTFRGSNGSTLCSGQCKTQQIPTQSIPASESNVSPVSTVTPGVPEPPKVLANVSHVVNLTQDTSFFSSHAFVVGLKHWLAANDEIPDDLNEENRLEYAKRFFEVCNNVFEVDLLALGETDAATVFADSCSHLAQDFTSDLEIGESVNISTHYVDMYASVQQGSNFTGYIQLIEDDDDNDVDEESEAIQVVIIPPDVVSDLHLSEEDSVAVSVVVYKRGHFIVNHDNQTTDTSHRPAGSVVSITVTVNDNVTSVPVEFQLYNDISHLLPDELSQYEPGNATCVFWETTGDGEGAWNDFGCEVLNATREFTICACNHTTHFGVLLQVREVKIPLADDLALTLITYIGAGVSIACLLLTLLILNVLTALTSDRVKIHKNLVTALTVAQGLFLSIDAASRNKISCKAVTLCLHYFYLSVFCWSLLEGINLYIQIVQVFSTGRRMKYIHYLLLGWGVPIPIVAISAGIRWNIYGAEQLCWLTTHEGLIWAFAGPVIFVITTNLIILCMVVRVIVKSAAAHKKDNYDHVKAGVKGALLLVPILGLGWVFGFMSLGRATLIFTYLFVITVALQGVLIFLLYCAFNAEVRAALSRKAEKRKLRRGDGLSSVPTPSTINSSQSNDTSTTFASKLFDKIKRRRSSTTANKNSPIDTIHLMDRSESAHSTRDIILHSRNNGSIDSGYSLNVIHTPSYLPSDSMASIRTDVLQPEEFIPPNTPTYDEPIIPRIQ</sequence>
<dbReference type="AlphaFoldDB" id="A0A7M7P1J8"/>
<name>A0A7M7P1J8_STRPU</name>
<dbReference type="InterPro" id="IPR016187">
    <property type="entry name" value="CTDL_fold"/>
</dbReference>
<dbReference type="Proteomes" id="UP000007110">
    <property type="component" value="Unassembled WGS sequence"/>
</dbReference>
<evidence type="ECO:0000256" key="3">
    <source>
        <dbReference type="ARBA" id="ARBA00022692"/>
    </source>
</evidence>
<feature type="region of interest" description="Disordered" evidence="9">
    <location>
        <begin position="100"/>
        <end position="179"/>
    </location>
</feature>
<dbReference type="InterPro" id="IPR017981">
    <property type="entry name" value="GPCR_2-like_7TM"/>
</dbReference>
<keyword evidence="15" id="KW-1185">Reference proteome</keyword>
<feature type="domain" description="G-protein coupled receptors family 2 profile 2" evidence="13">
    <location>
        <begin position="533"/>
        <end position="773"/>
    </location>
</feature>
<dbReference type="OMA" id="VNISTHY"/>
<keyword evidence="6 10" id="KW-0472">Membrane</keyword>
<feature type="compositionally biased region" description="Polar residues" evidence="9">
    <location>
        <begin position="830"/>
        <end position="839"/>
    </location>
</feature>
<dbReference type="PANTHER" id="PTHR12011">
    <property type="entry name" value="ADHESION G-PROTEIN COUPLED RECEPTOR"/>
    <property type="match status" value="1"/>
</dbReference>
<feature type="compositionally biased region" description="Polar residues" evidence="9">
    <location>
        <begin position="797"/>
        <end position="813"/>
    </location>
</feature>
<dbReference type="GO" id="GO:0004930">
    <property type="term" value="F:G protein-coupled receptor activity"/>
    <property type="evidence" value="ECO:0000318"/>
    <property type="project" value="GO_Central"/>
</dbReference>
<dbReference type="GO" id="GO:0007186">
    <property type="term" value="P:G protein-coupled receptor signaling pathway"/>
    <property type="evidence" value="ECO:0000318"/>
    <property type="project" value="GO_Central"/>
</dbReference>
<dbReference type="InParanoid" id="A0A7M7P1J8"/>
<reference evidence="14" key="2">
    <citation type="submission" date="2021-01" db="UniProtKB">
        <authorList>
            <consortium name="EnsemblMetazoa"/>
        </authorList>
    </citation>
    <scope>IDENTIFICATION</scope>
</reference>
<evidence type="ECO:0000259" key="11">
    <source>
        <dbReference type="PROSITE" id="PS50041"/>
    </source>
</evidence>
<dbReference type="EnsemblMetazoa" id="XM_030989082">
    <property type="protein sequence ID" value="XP_030844942"/>
    <property type="gene ID" value="LOC100889059"/>
</dbReference>
<dbReference type="Gene3D" id="1.20.1070.10">
    <property type="entry name" value="Rhodopsin 7-helix transmembrane proteins"/>
    <property type="match status" value="1"/>
</dbReference>
<comment type="similarity">
    <text evidence="2">Belongs to the G-protein coupled receptor 2 family. Adhesion G-protein coupled receptor (ADGR) subfamily.</text>
</comment>
<feature type="compositionally biased region" description="Low complexity" evidence="9">
    <location>
        <begin position="114"/>
        <end position="130"/>
    </location>
</feature>
<dbReference type="GO" id="GO:0005886">
    <property type="term" value="C:plasma membrane"/>
    <property type="evidence" value="ECO:0000318"/>
    <property type="project" value="GO_Central"/>
</dbReference>
<dbReference type="GeneID" id="100889059"/>
<feature type="compositionally biased region" description="Basic and acidic residues" evidence="9">
    <location>
        <begin position="131"/>
        <end position="153"/>
    </location>
</feature>
<dbReference type="PROSITE" id="PS50261">
    <property type="entry name" value="G_PROTEIN_RECEP_F2_4"/>
    <property type="match status" value="1"/>
</dbReference>
<feature type="transmembrane region" description="Helical" evidence="10">
    <location>
        <begin position="637"/>
        <end position="658"/>
    </location>
</feature>
<feature type="region of interest" description="Disordered" evidence="9">
    <location>
        <begin position="827"/>
        <end position="846"/>
    </location>
</feature>
<dbReference type="CDD" id="cd00037">
    <property type="entry name" value="CLECT"/>
    <property type="match status" value="1"/>
</dbReference>
<feature type="transmembrane region" description="Helical" evidence="10">
    <location>
        <begin position="725"/>
        <end position="743"/>
    </location>
</feature>
<keyword evidence="8" id="KW-0325">Glycoprotein</keyword>
<evidence type="ECO:0000256" key="7">
    <source>
        <dbReference type="ARBA" id="ARBA00023157"/>
    </source>
</evidence>
<keyword evidence="3 10" id="KW-0812">Transmembrane</keyword>
<dbReference type="InterPro" id="IPR017983">
    <property type="entry name" value="GPCR_2_secretin-like_CS"/>
</dbReference>
<dbReference type="PROSITE" id="PS00650">
    <property type="entry name" value="G_PROTEIN_RECEP_F2_2"/>
    <property type="match status" value="1"/>
</dbReference>
<comment type="subcellular location">
    <subcellularLocation>
        <location evidence="1">Membrane</location>
        <topology evidence="1">Multi-pass membrane protein</topology>
    </subcellularLocation>
</comment>
<reference evidence="15" key="1">
    <citation type="submission" date="2015-02" db="EMBL/GenBank/DDBJ databases">
        <title>Genome sequencing for Strongylocentrotus purpuratus.</title>
        <authorList>
            <person name="Murali S."/>
            <person name="Liu Y."/>
            <person name="Vee V."/>
            <person name="English A."/>
            <person name="Wang M."/>
            <person name="Skinner E."/>
            <person name="Han Y."/>
            <person name="Muzny D.M."/>
            <person name="Worley K.C."/>
            <person name="Gibbs R.A."/>
        </authorList>
    </citation>
    <scope>NUCLEOTIDE SEQUENCE</scope>
</reference>
<protein>
    <submittedName>
        <fullName evidence="14">Uncharacterized protein</fullName>
    </submittedName>
</protein>
<evidence type="ECO:0000256" key="6">
    <source>
        <dbReference type="ARBA" id="ARBA00023136"/>
    </source>
</evidence>
<evidence type="ECO:0000256" key="9">
    <source>
        <dbReference type="SAM" id="MobiDB-lite"/>
    </source>
</evidence>
<dbReference type="OrthoDB" id="347083at2759"/>
<dbReference type="InterPro" id="IPR046338">
    <property type="entry name" value="GAIN_dom_sf"/>
</dbReference>
<dbReference type="PANTHER" id="PTHR12011:SF471">
    <property type="entry name" value="G-PROTEIN COUPLED RECEPTORS FAMILY 2 PROFILE 2 DOMAIN-CONTAINING PROTEIN"/>
    <property type="match status" value="1"/>
</dbReference>